<reference evidence="2" key="1">
    <citation type="journal article" date="2004" name="Science">
        <title>Reverse methanogenesis: testing the hypothesis with environmental genomics.</title>
        <authorList>
            <person name="Hallam S.J."/>
            <person name="Putnam N."/>
            <person name="Preston C.M."/>
            <person name="Detter J.C."/>
            <person name="Rokhsar D."/>
            <person name="Richardson P.M."/>
            <person name="DeLong E.F."/>
        </authorList>
    </citation>
    <scope>NUCLEOTIDE SEQUENCE</scope>
</reference>
<evidence type="ECO:0000313" key="2">
    <source>
        <dbReference type="EMBL" id="AAU83832.1"/>
    </source>
</evidence>
<name>Q649U5_UNCAG</name>
<feature type="domain" description="DUF362" evidence="1">
    <location>
        <begin position="39"/>
        <end position="156"/>
    </location>
</feature>
<dbReference type="EMBL" id="AY714859">
    <property type="protein sequence ID" value="AAU83832.1"/>
    <property type="molecule type" value="Genomic_DNA"/>
</dbReference>
<evidence type="ECO:0000259" key="1">
    <source>
        <dbReference type="Pfam" id="PF04015"/>
    </source>
</evidence>
<protein>
    <submittedName>
        <fullName evidence="2">Ferredoxin</fullName>
    </submittedName>
</protein>
<proteinExistence type="predicted"/>
<accession>Q649U5</accession>
<dbReference type="InterPro" id="IPR007160">
    <property type="entry name" value="DUF362"/>
</dbReference>
<reference evidence="2" key="2">
    <citation type="submission" date="2004-08" db="EMBL/GenBank/DDBJ databases">
        <authorList>
            <person name="Putnam N."/>
            <person name="Detter J.C."/>
            <person name="Richardson P.M."/>
            <person name="Rokhsar D."/>
        </authorList>
    </citation>
    <scope>NUCLEOTIDE SEQUENCE</scope>
</reference>
<gene>
    <name evidence="2" type="ORF">GZ34A6_44</name>
</gene>
<dbReference type="AlphaFoldDB" id="Q649U5"/>
<dbReference type="Pfam" id="PF04015">
    <property type="entry name" value="DUF362"/>
    <property type="match status" value="1"/>
</dbReference>
<sequence>MNMVTMSKVYFVEAKDGIIENLEVLLEKAGVSNLTGVTAVKAHMGERKNKTFIQPSYVKRIVEVLKINGGDPFVTDTTTMYKAKRYTARVYYRTAFAHGFLPSYLDCPVIIADGLKDEGVQVNEQVEIAKSIYDSDAMLVLSHATGHSAASFGGAISVGR</sequence>
<organism evidence="2">
    <name type="scientific">Uncultured archaeon GZfos26G2</name>
    <dbReference type="NCBI Taxonomy" id="3386331"/>
    <lineage>
        <taxon>Archaea</taxon>
        <taxon>Methanobacteriati</taxon>
        <taxon>Methanobacteriota</taxon>
        <taxon>Stenosarchaea group</taxon>
        <taxon>Methanomicrobia</taxon>
        <taxon>Candidatus Methanophagales</taxon>
        <taxon>Candidatus Methanophagaceae</taxon>
        <taxon>Candidatus Methanophaga</taxon>
    </lineage>
</organism>